<evidence type="ECO:0000256" key="3">
    <source>
        <dbReference type="PROSITE-ProRule" id="PRU00339"/>
    </source>
</evidence>
<keyword evidence="1" id="KW-0677">Repeat</keyword>
<proteinExistence type="predicted"/>
<evidence type="ECO:0000313" key="4">
    <source>
        <dbReference type="EMBL" id="KPJ71194.1"/>
    </source>
</evidence>
<evidence type="ECO:0000313" key="5">
    <source>
        <dbReference type="Proteomes" id="UP000051012"/>
    </source>
</evidence>
<dbReference type="InterPro" id="IPR051685">
    <property type="entry name" value="Ycf3/AcsC/BcsC/TPR_MFPF"/>
</dbReference>
<feature type="repeat" description="TPR" evidence="3">
    <location>
        <begin position="32"/>
        <end position="65"/>
    </location>
</feature>
<organism evidence="4 5">
    <name type="scientific">candidate division TA06 bacterium DG_78</name>
    <dbReference type="NCBI Taxonomy" id="1703772"/>
    <lineage>
        <taxon>Bacteria</taxon>
        <taxon>Bacteria division TA06</taxon>
    </lineage>
</organism>
<name>A0A0S7Y9C9_UNCT6</name>
<dbReference type="EMBL" id="LJNI01000134">
    <property type="protein sequence ID" value="KPJ71194.1"/>
    <property type="molecule type" value="Genomic_DNA"/>
</dbReference>
<dbReference type="AlphaFoldDB" id="A0A0S7Y9C9"/>
<evidence type="ECO:0000256" key="1">
    <source>
        <dbReference type="ARBA" id="ARBA00022737"/>
    </source>
</evidence>
<dbReference type="PROSITE" id="PS50005">
    <property type="entry name" value="TPR"/>
    <property type="match status" value="1"/>
</dbReference>
<dbReference type="SUPFAM" id="SSF48452">
    <property type="entry name" value="TPR-like"/>
    <property type="match status" value="1"/>
</dbReference>
<comment type="caution">
    <text evidence="4">The sequence shown here is derived from an EMBL/GenBank/DDBJ whole genome shotgun (WGS) entry which is preliminary data.</text>
</comment>
<dbReference type="Pfam" id="PF14559">
    <property type="entry name" value="TPR_19"/>
    <property type="match status" value="1"/>
</dbReference>
<keyword evidence="2 3" id="KW-0802">TPR repeat</keyword>
<dbReference type="PANTHER" id="PTHR44943">
    <property type="entry name" value="CELLULOSE SYNTHASE OPERON PROTEIN C"/>
    <property type="match status" value="1"/>
</dbReference>
<protein>
    <submittedName>
        <fullName evidence="4">Uncharacterized protein</fullName>
    </submittedName>
</protein>
<gene>
    <name evidence="4" type="ORF">AMJ52_08865</name>
</gene>
<dbReference type="Proteomes" id="UP000051012">
    <property type="component" value="Unassembled WGS sequence"/>
</dbReference>
<reference evidence="4 5" key="1">
    <citation type="journal article" date="2015" name="Microbiome">
        <title>Genomic resolution of linkages in carbon, nitrogen, and sulfur cycling among widespread estuary sediment bacteria.</title>
        <authorList>
            <person name="Baker B.J."/>
            <person name="Lazar C.S."/>
            <person name="Teske A.P."/>
            <person name="Dick G.J."/>
        </authorList>
    </citation>
    <scope>NUCLEOTIDE SEQUENCE [LARGE SCALE GENOMIC DNA]</scope>
    <source>
        <strain evidence="4">DG_78</strain>
    </source>
</reference>
<dbReference type="SMART" id="SM00028">
    <property type="entry name" value="TPR"/>
    <property type="match status" value="3"/>
</dbReference>
<dbReference type="Gene3D" id="1.25.40.10">
    <property type="entry name" value="Tetratricopeptide repeat domain"/>
    <property type="match status" value="1"/>
</dbReference>
<dbReference type="InterPro" id="IPR019734">
    <property type="entry name" value="TPR_rpt"/>
</dbReference>
<dbReference type="PANTHER" id="PTHR44943:SF8">
    <property type="entry name" value="TPR REPEAT-CONTAINING PROTEIN MJ0263"/>
    <property type="match status" value="1"/>
</dbReference>
<dbReference type="InterPro" id="IPR011990">
    <property type="entry name" value="TPR-like_helical_dom_sf"/>
</dbReference>
<evidence type="ECO:0000256" key="2">
    <source>
        <dbReference type="ARBA" id="ARBA00022803"/>
    </source>
</evidence>
<sequence>MWGLGKTYQVLDSHDKSLYWFEEALKIEKNNPDVYREATIEALSLGNSEKAIMYSEKALSLAPNNAGILANHALALLLNRQGDEALKTIKKACELDPNDKISKNVLSYIEDIVSGRKEYPFRI</sequence>
<accession>A0A0S7Y9C9</accession>